<accession>A0A0F9SE82</accession>
<organism evidence="1">
    <name type="scientific">marine sediment metagenome</name>
    <dbReference type="NCBI Taxonomy" id="412755"/>
    <lineage>
        <taxon>unclassified sequences</taxon>
        <taxon>metagenomes</taxon>
        <taxon>ecological metagenomes</taxon>
    </lineage>
</organism>
<sequence>MKTKCARCGKGVKYNGTKWGIHKKCETKREKEVTTKLNQRLSTVPMKS</sequence>
<dbReference type="EMBL" id="LAZR01000481">
    <property type="protein sequence ID" value="KKN67185.1"/>
    <property type="molecule type" value="Genomic_DNA"/>
</dbReference>
<comment type="caution">
    <text evidence="1">The sequence shown here is derived from an EMBL/GenBank/DDBJ whole genome shotgun (WGS) entry which is preliminary data.</text>
</comment>
<dbReference type="AlphaFoldDB" id="A0A0F9SE82"/>
<reference evidence="1" key="1">
    <citation type="journal article" date="2015" name="Nature">
        <title>Complex archaea that bridge the gap between prokaryotes and eukaryotes.</title>
        <authorList>
            <person name="Spang A."/>
            <person name="Saw J.H."/>
            <person name="Jorgensen S.L."/>
            <person name="Zaremba-Niedzwiedzka K."/>
            <person name="Martijn J."/>
            <person name="Lind A.E."/>
            <person name="van Eijk R."/>
            <person name="Schleper C."/>
            <person name="Guy L."/>
            <person name="Ettema T.J."/>
        </authorList>
    </citation>
    <scope>NUCLEOTIDE SEQUENCE</scope>
</reference>
<evidence type="ECO:0000313" key="1">
    <source>
        <dbReference type="EMBL" id="KKN67185.1"/>
    </source>
</evidence>
<gene>
    <name evidence="1" type="ORF">LCGC14_0463580</name>
</gene>
<proteinExistence type="predicted"/>
<name>A0A0F9SE82_9ZZZZ</name>
<protein>
    <submittedName>
        <fullName evidence="1">Uncharacterized protein</fullName>
    </submittedName>
</protein>